<evidence type="ECO:0000313" key="10">
    <source>
        <dbReference type="Proteomes" id="UP000306985"/>
    </source>
</evidence>
<feature type="transmembrane region" description="Helical" evidence="8">
    <location>
        <begin position="74"/>
        <end position="93"/>
    </location>
</feature>
<dbReference type="OrthoDB" id="3782574at2"/>
<dbReference type="Pfam" id="PF01925">
    <property type="entry name" value="TauE"/>
    <property type="match status" value="1"/>
</dbReference>
<organism evidence="9 10">
    <name type="scientific">Nakamurella flava</name>
    <dbReference type="NCBI Taxonomy" id="2576308"/>
    <lineage>
        <taxon>Bacteria</taxon>
        <taxon>Bacillati</taxon>
        <taxon>Actinomycetota</taxon>
        <taxon>Actinomycetes</taxon>
        <taxon>Nakamurellales</taxon>
        <taxon>Nakamurellaceae</taxon>
        <taxon>Nakamurella</taxon>
    </lineage>
</organism>
<proteinExistence type="inferred from homology"/>
<keyword evidence="10" id="KW-1185">Reference proteome</keyword>
<evidence type="ECO:0000256" key="6">
    <source>
        <dbReference type="ARBA" id="ARBA00022989"/>
    </source>
</evidence>
<feature type="transmembrane region" description="Helical" evidence="8">
    <location>
        <begin position="99"/>
        <end position="117"/>
    </location>
</feature>
<name>A0A4U6QK54_9ACTN</name>
<dbReference type="GO" id="GO:0005886">
    <property type="term" value="C:plasma membrane"/>
    <property type="evidence" value="ECO:0007669"/>
    <property type="project" value="UniProtKB-SubCell"/>
</dbReference>
<feature type="transmembrane region" description="Helical" evidence="8">
    <location>
        <begin position="238"/>
        <end position="259"/>
    </location>
</feature>
<evidence type="ECO:0000256" key="7">
    <source>
        <dbReference type="ARBA" id="ARBA00023136"/>
    </source>
</evidence>
<evidence type="ECO:0000256" key="2">
    <source>
        <dbReference type="ARBA" id="ARBA00009142"/>
    </source>
</evidence>
<keyword evidence="6 8" id="KW-1133">Transmembrane helix</keyword>
<protein>
    <recommendedName>
        <fullName evidence="8">Probable membrane transporter protein</fullName>
    </recommendedName>
</protein>
<evidence type="ECO:0000256" key="3">
    <source>
        <dbReference type="ARBA" id="ARBA00022448"/>
    </source>
</evidence>
<evidence type="ECO:0000256" key="1">
    <source>
        <dbReference type="ARBA" id="ARBA00004651"/>
    </source>
</evidence>
<comment type="caution">
    <text evidence="9">The sequence shown here is derived from an EMBL/GenBank/DDBJ whole genome shotgun (WGS) entry which is preliminary data.</text>
</comment>
<evidence type="ECO:0000256" key="4">
    <source>
        <dbReference type="ARBA" id="ARBA00022475"/>
    </source>
</evidence>
<dbReference type="InterPro" id="IPR002781">
    <property type="entry name" value="TM_pro_TauE-like"/>
</dbReference>
<reference evidence="9 10" key="1">
    <citation type="submission" date="2019-05" db="EMBL/GenBank/DDBJ databases">
        <title>Nakamurella sp. N5BH11, whole genome shotgun sequence.</title>
        <authorList>
            <person name="Tuo L."/>
        </authorList>
    </citation>
    <scope>NUCLEOTIDE SEQUENCE [LARGE SCALE GENOMIC DNA]</scope>
    <source>
        <strain evidence="9 10">N5BH11</strain>
    </source>
</reference>
<sequence>MSVLEMVLIVLAGIAAGTINTVVGSGTLVTFPTLVAFGFPPVTATMSNAVGLVPGSLSGTWGYRRELQGQWQRLRWQLPGSLIGSITGAWLLLHLPEQTFKRVVPVLLVLALILVVAQPRIQAWARRRAERHAPAAVSSAGGASGPDVAGGGVVTETTPARTGIGPVRMTALVLATYAAGVYGGYFAAAQGIILIGIMGVLLTNSLQEINAAKNLLSLVVNVVSASFYTIFAFDRIDWAAAGLIAVGTLIGGFVGAHVGRRLSPRWLRGIIVVLGLTALWFLIK</sequence>
<feature type="transmembrane region" description="Helical" evidence="8">
    <location>
        <begin position="171"/>
        <end position="202"/>
    </location>
</feature>
<dbReference type="EMBL" id="SZZH01000001">
    <property type="protein sequence ID" value="TKV60629.1"/>
    <property type="molecule type" value="Genomic_DNA"/>
</dbReference>
<dbReference type="PANTHER" id="PTHR30269">
    <property type="entry name" value="TRANSMEMBRANE PROTEIN YFCA"/>
    <property type="match status" value="1"/>
</dbReference>
<dbReference type="InterPro" id="IPR052017">
    <property type="entry name" value="TSUP"/>
</dbReference>
<keyword evidence="5 8" id="KW-0812">Transmembrane</keyword>
<evidence type="ECO:0000313" key="9">
    <source>
        <dbReference type="EMBL" id="TKV60629.1"/>
    </source>
</evidence>
<keyword evidence="7 8" id="KW-0472">Membrane</keyword>
<comment type="similarity">
    <text evidence="2 8">Belongs to the 4-toluene sulfonate uptake permease (TSUP) (TC 2.A.102) family.</text>
</comment>
<feature type="transmembrane region" description="Helical" evidence="8">
    <location>
        <begin position="214"/>
        <end position="231"/>
    </location>
</feature>
<gene>
    <name evidence="9" type="ORF">FDO65_02730</name>
</gene>
<feature type="transmembrane region" description="Helical" evidence="8">
    <location>
        <begin position="34"/>
        <end position="53"/>
    </location>
</feature>
<comment type="subcellular location">
    <subcellularLocation>
        <location evidence="1 8">Cell membrane</location>
        <topology evidence="1 8">Multi-pass membrane protein</topology>
    </subcellularLocation>
</comment>
<accession>A0A4U6QK54</accession>
<keyword evidence="3" id="KW-0813">Transport</keyword>
<keyword evidence="4 8" id="KW-1003">Cell membrane</keyword>
<evidence type="ECO:0000256" key="8">
    <source>
        <dbReference type="RuleBase" id="RU363041"/>
    </source>
</evidence>
<dbReference type="Proteomes" id="UP000306985">
    <property type="component" value="Unassembled WGS sequence"/>
</dbReference>
<dbReference type="RefSeq" id="WP_137447933.1">
    <property type="nucleotide sequence ID" value="NZ_SZZH01000001.1"/>
</dbReference>
<feature type="transmembrane region" description="Helical" evidence="8">
    <location>
        <begin position="265"/>
        <end position="283"/>
    </location>
</feature>
<dbReference type="PANTHER" id="PTHR30269:SF0">
    <property type="entry name" value="MEMBRANE TRANSPORTER PROTEIN YFCA-RELATED"/>
    <property type="match status" value="1"/>
</dbReference>
<dbReference type="AlphaFoldDB" id="A0A4U6QK54"/>
<evidence type="ECO:0000256" key="5">
    <source>
        <dbReference type="ARBA" id="ARBA00022692"/>
    </source>
</evidence>